<reference evidence="2 3" key="1">
    <citation type="submission" date="2019-11" db="EMBL/GenBank/DDBJ databases">
        <title>Pseudooceanicola pacifica sp. nov., isolated from deep-sea sediment of the Pacific Ocean.</title>
        <authorList>
            <person name="Lyu L."/>
        </authorList>
    </citation>
    <scope>NUCLEOTIDE SEQUENCE [LARGE SCALE GENOMIC DNA]</scope>
    <source>
        <strain evidence="2 3">216_PA32_1</strain>
    </source>
</reference>
<evidence type="ECO:0000313" key="2">
    <source>
        <dbReference type="EMBL" id="MWB77036.1"/>
    </source>
</evidence>
<dbReference type="SUPFAM" id="SSF52402">
    <property type="entry name" value="Adenine nucleotide alpha hydrolases-like"/>
    <property type="match status" value="1"/>
</dbReference>
<protein>
    <submittedName>
        <fullName evidence="2">Universal stress protein</fullName>
    </submittedName>
</protein>
<proteinExistence type="predicted"/>
<dbReference type="InterPro" id="IPR006016">
    <property type="entry name" value="UspA"/>
</dbReference>
<organism evidence="2 3">
    <name type="scientific">Pseudooceanicola pacificus</name>
    <dbReference type="NCBI Taxonomy" id="2676438"/>
    <lineage>
        <taxon>Bacteria</taxon>
        <taxon>Pseudomonadati</taxon>
        <taxon>Pseudomonadota</taxon>
        <taxon>Alphaproteobacteria</taxon>
        <taxon>Rhodobacterales</taxon>
        <taxon>Paracoccaceae</taxon>
        <taxon>Pseudooceanicola</taxon>
    </lineage>
</organism>
<sequence length="138" mass="14250">MFSTIMVPVDLAHADRLGKALDCAARLAKAEGAKIVYVGVSAAAPSSVARTPEDFAERLAAFAAEQGRATGIEASSHAVTSHDPATDLDPALLRAVEETGADLVVIASHIPNVADHIWPSNGGTIAARARTSVLVVRD</sequence>
<feature type="domain" description="UspA" evidence="1">
    <location>
        <begin position="1"/>
        <end position="137"/>
    </location>
</feature>
<evidence type="ECO:0000259" key="1">
    <source>
        <dbReference type="Pfam" id="PF00582"/>
    </source>
</evidence>
<dbReference type="Proteomes" id="UP000443843">
    <property type="component" value="Unassembled WGS sequence"/>
</dbReference>
<dbReference type="AlphaFoldDB" id="A0A844VZ40"/>
<keyword evidence="3" id="KW-1185">Reference proteome</keyword>
<accession>A0A844VZ40</accession>
<gene>
    <name evidence="2" type="ORF">GLS40_03230</name>
</gene>
<dbReference type="RefSeq" id="WP_160381195.1">
    <property type="nucleotide sequence ID" value="NZ_WNXQ01000002.1"/>
</dbReference>
<dbReference type="CDD" id="cd00293">
    <property type="entry name" value="USP-like"/>
    <property type="match status" value="1"/>
</dbReference>
<dbReference type="Gene3D" id="3.40.50.620">
    <property type="entry name" value="HUPs"/>
    <property type="match status" value="1"/>
</dbReference>
<dbReference type="Pfam" id="PF00582">
    <property type="entry name" value="Usp"/>
    <property type="match status" value="1"/>
</dbReference>
<name>A0A844VZ40_9RHOB</name>
<comment type="caution">
    <text evidence="2">The sequence shown here is derived from an EMBL/GenBank/DDBJ whole genome shotgun (WGS) entry which is preliminary data.</text>
</comment>
<evidence type="ECO:0000313" key="3">
    <source>
        <dbReference type="Proteomes" id="UP000443843"/>
    </source>
</evidence>
<dbReference type="EMBL" id="WNXQ01000002">
    <property type="protein sequence ID" value="MWB77036.1"/>
    <property type="molecule type" value="Genomic_DNA"/>
</dbReference>
<dbReference type="InterPro" id="IPR014729">
    <property type="entry name" value="Rossmann-like_a/b/a_fold"/>
</dbReference>